<dbReference type="VEuPathDB" id="FungiDB:MELLADRAFT_63571"/>
<dbReference type="Proteomes" id="UP000001072">
    <property type="component" value="Unassembled WGS sequence"/>
</dbReference>
<dbReference type="InParanoid" id="F4RN50"/>
<dbReference type="HOGENOM" id="CLU_1396628_0_0_1"/>
<keyword evidence="3" id="KW-1185">Reference proteome</keyword>
<dbReference type="AlphaFoldDB" id="F4RN50"/>
<evidence type="ECO:0000256" key="1">
    <source>
        <dbReference type="SAM" id="MobiDB-lite"/>
    </source>
</evidence>
<dbReference type="GeneID" id="18930108"/>
<accession>F4RN50</accession>
<feature type="region of interest" description="Disordered" evidence="1">
    <location>
        <begin position="174"/>
        <end position="195"/>
    </location>
</feature>
<evidence type="ECO:0000313" key="3">
    <source>
        <dbReference type="Proteomes" id="UP000001072"/>
    </source>
</evidence>
<name>F4RN50_MELLP</name>
<sequence>MIACGTIQRTEYVRLNPHDRTTTIVITLSSVDEDPITNSLVICRTRHYLPKALQDNHDVSLLVPGAQVTITGVIKDYNEPSHLWETEHVQISSKAPPPVLCNRTDVPFGRTPPETSANIPAAMSRPISGAVGCWSDFYSFSDRPAAGSDVEDYASITVSCEGVELESSDVFSSPTRRLHVHPVDTSSKPKRPRLQ</sequence>
<evidence type="ECO:0000313" key="2">
    <source>
        <dbReference type="EMBL" id="EGG06280.1"/>
    </source>
</evidence>
<protein>
    <submittedName>
        <fullName evidence="2">Uncharacterized protein</fullName>
    </submittedName>
</protein>
<organism evidence="3">
    <name type="scientific">Melampsora larici-populina (strain 98AG31 / pathotype 3-4-7)</name>
    <name type="common">Poplar leaf rust fungus</name>
    <dbReference type="NCBI Taxonomy" id="747676"/>
    <lineage>
        <taxon>Eukaryota</taxon>
        <taxon>Fungi</taxon>
        <taxon>Dikarya</taxon>
        <taxon>Basidiomycota</taxon>
        <taxon>Pucciniomycotina</taxon>
        <taxon>Pucciniomycetes</taxon>
        <taxon>Pucciniales</taxon>
        <taxon>Melampsoraceae</taxon>
        <taxon>Melampsora</taxon>
    </lineage>
</organism>
<dbReference type="KEGG" id="mlr:MELLADRAFT_63571"/>
<reference evidence="3" key="1">
    <citation type="journal article" date="2011" name="Proc. Natl. Acad. Sci. U.S.A.">
        <title>Obligate biotrophy features unraveled by the genomic analysis of rust fungi.</title>
        <authorList>
            <person name="Duplessis S."/>
            <person name="Cuomo C.A."/>
            <person name="Lin Y.-C."/>
            <person name="Aerts A."/>
            <person name="Tisserant E."/>
            <person name="Veneault-Fourrey C."/>
            <person name="Joly D.L."/>
            <person name="Hacquard S."/>
            <person name="Amselem J."/>
            <person name="Cantarel B.L."/>
            <person name="Chiu R."/>
            <person name="Coutinho P.M."/>
            <person name="Feau N."/>
            <person name="Field M."/>
            <person name="Frey P."/>
            <person name="Gelhaye E."/>
            <person name="Goldberg J."/>
            <person name="Grabherr M.G."/>
            <person name="Kodira C.D."/>
            <person name="Kohler A."/>
            <person name="Kuees U."/>
            <person name="Lindquist E.A."/>
            <person name="Lucas S.M."/>
            <person name="Mago R."/>
            <person name="Mauceli E."/>
            <person name="Morin E."/>
            <person name="Murat C."/>
            <person name="Pangilinan J.L."/>
            <person name="Park R."/>
            <person name="Pearson M."/>
            <person name="Quesneville H."/>
            <person name="Rouhier N."/>
            <person name="Sakthikumar S."/>
            <person name="Salamov A.A."/>
            <person name="Schmutz J."/>
            <person name="Selles B."/>
            <person name="Shapiro H."/>
            <person name="Tanguay P."/>
            <person name="Tuskan G.A."/>
            <person name="Henrissat B."/>
            <person name="Van de Peer Y."/>
            <person name="Rouze P."/>
            <person name="Ellis J.G."/>
            <person name="Dodds P.N."/>
            <person name="Schein J.E."/>
            <person name="Zhong S."/>
            <person name="Hamelin R.C."/>
            <person name="Grigoriev I.V."/>
            <person name="Szabo L.J."/>
            <person name="Martin F."/>
        </authorList>
    </citation>
    <scope>NUCLEOTIDE SEQUENCE [LARGE SCALE GENOMIC DNA]</scope>
    <source>
        <strain evidence="3">98AG31 / pathotype 3-4-7</strain>
    </source>
</reference>
<dbReference type="RefSeq" id="XP_007410518.1">
    <property type="nucleotide sequence ID" value="XM_007410456.1"/>
</dbReference>
<gene>
    <name evidence="2" type="ORF">MELLADRAFT_63571</name>
</gene>
<proteinExistence type="predicted"/>
<dbReference type="EMBL" id="GL883109">
    <property type="protein sequence ID" value="EGG06280.1"/>
    <property type="molecule type" value="Genomic_DNA"/>
</dbReference>